<evidence type="ECO:0000256" key="10">
    <source>
        <dbReference type="ARBA" id="ARBA00023268"/>
    </source>
</evidence>
<keyword evidence="11" id="KW-0028">Amino-acid biosynthesis</keyword>
<keyword evidence="7 11" id="KW-0560">Oxidoreductase</keyword>
<proteinExistence type="inferred from homology"/>
<comment type="catalytic activity">
    <reaction evidence="11">
        <text>(6R)-5,10-methylene-5,6,7,8-tetrahydrofolate + NADP(+) = (6R)-5,10-methenyltetrahydrofolate + NADPH</text>
        <dbReference type="Rhea" id="RHEA:22812"/>
        <dbReference type="ChEBI" id="CHEBI:15636"/>
        <dbReference type="ChEBI" id="CHEBI:57455"/>
        <dbReference type="ChEBI" id="CHEBI:57783"/>
        <dbReference type="ChEBI" id="CHEBI:58349"/>
        <dbReference type="EC" id="1.5.1.5"/>
    </reaction>
</comment>
<dbReference type="InterPro" id="IPR046346">
    <property type="entry name" value="Aminoacid_DH-like_N_sf"/>
</dbReference>
<dbReference type="EC" id="3.5.4.9" evidence="11"/>
<evidence type="ECO:0000256" key="4">
    <source>
        <dbReference type="ARBA" id="ARBA00022755"/>
    </source>
</evidence>
<dbReference type="FunFam" id="3.40.50.10860:FF:000005">
    <property type="entry name" value="C-1-tetrahydrofolate synthase, cytoplasmic, putative"/>
    <property type="match status" value="1"/>
</dbReference>
<dbReference type="Gene3D" id="3.40.50.10860">
    <property type="entry name" value="Leucine Dehydrogenase, chain A, domain 1"/>
    <property type="match status" value="1"/>
</dbReference>
<keyword evidence="4 11" id="KW-0658">Purine biosynthesis</keyword>
<dbReference type="HAMAP" id="MF_01576">
    <property type="entry name" value="THF_DHG_CYH"/>
    <property type="match status" value="1"/>
</dbReference>
<evidence type="ECO:0000313" key="14">
    <source>
        <dbReference type="EMBL" id="OGF38237.1"/>
    </source>
</evidence>
<dbReference type="GO" id="GO:0035999">
    <property type="term" value="P:tetrahydrofolate interconversion"/>
    <property type="evidence" value="ECO:0007669"/>
    <property type="project" value="UniProtKB-UniRule"/>
</dbReference>
<comment type="caution">
    <text evidence="11">Lacks conserved residue(s) required for the propagation of feature annotation.</text>
</comment>
<comment type="function">
    <text evidence="11">Catalyzes the oxidation of 5,10-methylenetetrahydrofolate to 5,10-methenyltetrahydrofolate and then the hydrolysis of 5,10-methenyltetrahydrofolate to 10-formyltetrahydrofolate.</text>
</comment>
<dbReference type="InterPro" id="IPR036291">
    <property type="entry name" value="NAD(P)-bd_dom_sf"/>
</dbReference>
<keyword evidence="5 11" id="KW-0378">Hydrolase</keyword>
<evidence type="ECO:0000256" key="5">
    <source>
        <dbReference type="ARBA" id="ARBA00022801"/>
    </source>
</evidence>
<evidence type="ECO:0000256" key="9">
    <source>
        <dbReference type="ARBA" id="ARBA00023167"/>
    </source>
</evidence>
<evidence type="ECO:0000256" key="8">
    <source>
        <dbReference type="ARBA" id="ARBA00023102"/>
    </source>
</evidence>
<dbReference type="InterPro" id="IPR020867">
    <property type="entry name" value="THF_DH/CycHdrlase_CS"/>
</dbReference>
<keyword evidence="9 11" id="KW-0486">Methionine biosynthesis</keyword>
<dbReference type="GO" id="GO:0006164">
    <property type="term" value="P:purine nucleotide biosynthetic process"/>
    <property type="evidence" value="ECO:0007669"/>
    <property type="project" value="UniProtKB-KW"/>
</dbReference>
<reference evidence="14 15" key="1">
    <citation type="journal article" date="2016" name="Nat. Commun.">
        <title>Thousands of microbial genomes shed light on interconnected biogeochemical processes in an aquifer system.</title>
        <authorList>
            <person name="Anantharaman K."/>
            <person name="Brown C.T."/>
            <person name="Hug L.A."/>
            <person name="Sharon I."/>
            <person name="Castelle C.J."/>
            <person name="Probst A.J."/>
            <person name="Thomas B.C."/>
            <person name="Singh A."/>
            <person name="Wilkins M.J."/>
            <person name="Karaoz U."/>
            <person name="Brodie E.L."/>
            <person name="Williams K.H."/>
            <person name="Hubbard S.S."/>
            <person name="Banfield J.F."/>
        </authorList>
    </citation>
    <scope>NUCLEOTIDE SEQUENCE [LARGE SCALE GENOMIC DNA]</scope>
</reference>
<name>A0A1F5TH33_9BACT</name>
<evidence type="ECO:0000256" key="11">
    <source>
        <dbReference type="HAMAP-Rule" id="MF_01576"/>
    </source>
</evidence>
<dbReference type="EMBL" id="MFGM01000003">
    <property type="protein sequence ID" value="OGF38237.1"/>
    <property type="molecule type" value="Genomic_DNA"/>
</dbReference>
<comment type="catalytic activity">
    <reaction evidence="11">
        <text>(6R)-5,10-methenyltetrahydrofolate + H2O = (6R)-10-formyltetrahydrofolate + H(+)</text>
        <dbReference type="Rhea" id="RHEA:23700"/>
        <dbReference type="ChEBI" id="CHEBI:15377"/>
        <dbReference type="ChEBI" id="CHEBI:15378"/>
        <dbReference type="ChEBI" id="CHEBI:57455"/>
        <dbReference type="ChEBI" id="CHEBI:195366"/>
        <dbReference type="EC" id="3.5.4.9"/>
    </reaction>
</comment>
<dbReference type="InterPro" id="IPR020630">
    <property type="entry name" value="THF_DH/CycHdrlase_cat_dom"/>
</dbReference>
<evidence type="ECO:0000259" key="12">
    <source>
        <dbReference type="Pfam" id="PF00763"/>
    </source>
</evidence>
<accession>A0A1F5TH33</accession>
<keyword evidence="6 11" id="KW-0521">NADP</keyword>
<organism evidence="14 15">
    <name type="scientific">Candidatus Falkowbacteria bacterium RIFOXYC2_FULL_48_21</name>
    <dbReference type="NCBI Taxonomy" id="1798005"/>
    <lineage>
        <taxon>Bacteria</taxon>
        <taxon>Candidatus Falkowiibacteriota</taxon>
    </lineage>
</organism>
<keyword evidence="3 11" id="KW-0554">One-carbon metabolism</keyword>
<gene>
    <name evidence="11" type="primary">folD</name>
    <name evidence="14" type="ORF">A2482_05435</name>
</gene>
<feature type="binding site" evidence="11">
    <location>
        <position position="235"/>
    </location>
    <ligand>
        <name>NADP(+)</name>
        <dbReference type="ChEBI" id="CHEBI:58349"/>
    </ligand>
</feature>
<dbReference type="GO" id="GO:0005829">
    <property type="term" value="C:cytosol"/>
    <property type="evidence" value="ECO:0007669"/>
    <property type="project" value="TreeGrafter"/>
</dbReference>
<dbReference type="AlphaFoldDB" id="A0A1F5TH33"/>
<evidence type="ECO:0000256" key="7">
    <source>
        <dbReference type="ARBA" id="ARBA00023002"/>
    </source>
</evidence>
<dbReference type="Pfam" id="PF00763">
    <property type="entry name" value="THF_DHG_CYH"/>
    <property type="match status" value="1"/>
</dbReference>
<dbReference type="PRINTS" id="PR00085">
    <property type="entry name" value="THFDHDRGNASE"/>
</dbReference>
<comment type="similarity">
    <text evidence="11">Belongs to the tetrahydrofolate dehydrogenase/cyclohydrolase family.</text>
</comment>
<keyword evidence="10 11" id="KW-0511">Multifunctional enzyme</keyword>
<dbReference type="GO" id="GO:0009086">
    <property type="term" value="P:methionine biosynthetic process"/>
    <property type="evidence" value="ECO:0007669"/>
    <property type="project" value="UniProtKB-KW"/>
</dbReference>
<evidence type="ECO:0000256" key="6">
    <source>
        <dbReference type="ARBA" id="ARBA00022857"/>
    </source>
</evidence>
<dbReference type="CDD" id="cd01080">
    <property type="entry name" value="NAD_bind_m-THF_DH_Cyclohyd"/>
    <property type="match status" value="1"/>
</dbReference>
<evidence type="ECO:0000256" key="3">
    <source>
        <dbReference type="ARBA" id="ARBA00022563"/>
    </source>
</evidence>
<dbReference type="UniPathway" id="UPA00193"/>
<dbReference type="GO" id="GO:0004488">
    <property type="term" value="F:methylenetetrahydrofolate dehydrogenase (NADP+) activity"/>
    <property type="evidence" value="ECO:0007669"/>
    <property type="project" value="UniProtKB-UniRule"/>
</dbReference>
<evidence type="ECO:0000256" key="2">
    <source>
        <dbReference type="ARBA" id="ARBA00011738"/>
    </source>
</evidence>
<dbReference type="GO" id="GO:0004477">
    <property type="term" value="F:methenyltetrahydrofolate cyclohydrolase activity"/>
    <property type="evidence" value="ECO:0007669"/>
    <property type="project" value="UniProtKB-UniRule"/>
</dbReference>
<comment type="caution">
    <text evidence="14">The sequence shown here is derived from an EMBL/GenBank/DDBJ whole genome shotgun (WGS) entry which is preliminary data.</text>
</comment>
<dbReference type="SUPFAM" id="SSF51735">
    <property type="entry name" value="NAD(P)-binding Rossmann-fold domains"/>
    <property type="match status" value="1"/>
</dbReference>
<dbReference type="PROSITE" id="PS00767">
    <property type="entry name" value="THF_DHG_CYH_2"/>
    <property type="match status" value="1"/>
</dbReference>
<keyword evidence="8 11" id="KW-0368">Histidine biosynthesis</keyword>
<evidence type="ECO:0000256" key="1">
    <source>
        <dbReference type="ARBA" id="ARBA00004777"/>
    </source>
</evidence>
<feature type="domain" description="Tetrahydrofolate dehydrogenase/cyclohydrolase catalytic" evidence="12">
    <location>
        <begin position="6"/>
        <end position="117"/>
    </location>
</feature>
<dbReference type="EC" id="1.5.1.5" evidence="11"/>
<dbReference type="Pfam" id="PF02882">
    <property type="entry name" value="THF_DHG_CYH_C"/>
    <property type="match status" value="1"/>
</dbReference>
<dbReference type="PANTHER" id="PTHR48099">
    <property type="entry name" value="C-1-TETRAHYDROFOLATE SYNTHASE, CYTOPLASMIC-RELATED"/>
    <property type="match status" value="1"/>
</dbReference>
<comment type="subunit">
    <text evidence="2 11">Homodimer.</text>
</comment>
<sequence length="285" mass="31207">MQNKLLDGKSLSEKIIKEIRSTVLNMNEKPGLAAILVGDDPSSHLYVRLKKKACNFCDVLFSQYLFNNTHSDKDVIDAIEFLNKDPQVHGILVQLPLPAKFNTDKIIAAIDPKKDVDGFHPANLKRLESCDLQVVSPLVLGIVELIKETKETIENKKIVILCNHKIFGAPFHCFYGTNNNITIITPASTAQAGGPDEDYKTAAAEADVLIVSVGRPNFIKARSIKQDAIVIDVGINKVDDELVGDVDFRDALNKVKFITPVPGGVGPMTIAMLLRNLLALAKAQV</sequence>
<dbReference type="Gene3D" id="3.40.50.720">
    <property type="entry name" value="NAD(P)-binding Rossmann-like Domain"/>
    <property type="match status" value="1"/>
</dbReference>
<evidence type="ECO:0000259" key="13">
    <source>
        <dbReference type="Pfam" id="PF02882"/>
    </source>
</evidence>
<dbReference type="PANTHER" id="PTHR48099:SF5">
    <property type="entry name" value="C-1-TETRAHYDROFOLATE SYNTHASE, CYTOPLASMIC"/>
    <property type="match status" value="1"/>
</dbReference>
<dbReference type="SUPFAM" id="SSF53223">
    <property type="entry name" value="Aminoacid dehydrogenase-like, N-terminal domain"/>
    <property type="match status" value="1"/>
</dbReference>
<dbReference type="GO" id="GO:0000105">
    <property type="term" value="P:L-histidine biosynthetic process"/>
    <property type="evidence" value="ECO:0007669"/>
    <property type="project" value="UniProtKB-KW"/>
</dbReference>
<comment type="pathway">
    <text evidence="1 11">One-carbon metabolism; tetrahydrofolate interconversion.</text>
</comment>
<protein>
    <recommendedName>
        <fullName evidence="11">Bifunctional protein FolD</fullName>
    </recommendedName>
    <domain>
        <recommendedName>
            <fullName evidence="11">Methylenetetrahydrofolate dehydrogenase</fullName>
            <ecNumber evidence="11">1.5.1.5</ecNumber>
        </recommendedName>
    </domain>
    <domain>
        <recommendedName>
            <fullName evidence="11">Methenyltetrahydrofolate cyclohydrolase</fullName>
            <ecNumber evidence="11">3.5.4.9</ecNumber>
        </recommendedName>
    </domain>
</protein>
<feature type="domain" description="Tetrahydrofolate dehydrogenase/cyclohydrolase NAD(P)-binding" evidence="13">
    <location>
        <begin position="140"/>
        <end position="284"/>
    </location>
</feature>
<dbReference type="InterPro" id="IPR020631">
    <property type="entry name" value="THF_DH/CycHdrlase_NAD-bd_dom"/>
</dbReference>
<dbReference type="Proteomes" id="UP000178656">
    <property type="component" value="Unassembled WGS sequence"/>
</dbReference>
<evidence type="ECO:0000313" key="15">
    <source>
        <dbReference type="Proteomes" id="UP000178656"/>
    </source>
</evidence>
<dbReference type="InterPro" id="IPR000672">
    <property type="entry name" value="THF_DH/CycHdrlase"/>
</dbReference>